<evidence type="ECO:0000256" key="8">
    <source>
        <dbReference type="PIRNR" id="PIRNR000094"/>
    </source>
</evidence>
<comment type="catalytic activity">
    <reaction evidence="8">
        <text>a 2,3-saturated acyl-[ACP] + NAD(+) = a (2E)-enoyl-[ACP] + NADH + H(+)</text>
        <dbReference type="Rhea" id="RHEA:10240"/>
        <dbReference type="Rhea" id="RHEA-COMP:9925"/>
        <dbReference type="Rhea" id="RHEA-COMP:9926"/>
        <dbReference type="ChEBI" id="CHEBI:15378"/>
        <dbReference type="ChEBI" id="CHEBI:57540"/>
        <dbReference type="ChEBI" id="CHEBI:57945"/>
        <dbReference type="ChEBI" id="CHEBI:78784"/>
        <dbReference type="ChEBI" id="CHEBI:78785"/>
        <dbReference type="EC" id="1.3.1.9"/>
    </reaction>
</comment>
<feature type="active site" description="Proton acceptor" evidence="9">
    <location>
        <position position="151"/>
    </location>
</feature>
<comment type="similarity">
    <text evidence="2 8">Belongs to the short-chain dehydrogenases/reductases (SDR) family. FabI subfamily.</text>
</comment>
<evidence type="ECO:0000256" key="10">
    <source>
        <dbReference type="PIRSR" id="PIRSR000094-2"/>
    </source>
</evidence>
<dbReference type="EMBL" id="CADCWE010000269">
    <property type="protein sequence ID" value="CAA9566173.1"/>
    <property type="molecule type" value="Genomic_DNA"/>
</dbReference>
<feature type="binding site" evidence="10">
    <location>
        <position position="101"/>
    </location>
    <ligand>
        <name>substrate</name>
    </ligand>
</feature>
<keyword evidence="3 8" id="KW-0444">Lipid biosynthesis</keyword>
<keyword evidence="4" id="KW-0276">Fatty acid metabolism</keyword>
<keyword evidence="7 8" id="KW-0275">Fatty acid biosynthesis</keyword>
<feature type="active site" description="Proton acceptor" evidence="9">
    <location>
        <position position="161"/>
    </location>
</feature>
<evidence type="ECO:0000256" key="1">
    <source>
        <dbReference type="ARBA" id="ARBA00005194"/>
    </source>
</evidence>
<evidence type="ECO:0000256" key="7">
    <source>
        <dbReference type="ARBA" id="ARBA00023160"/>
    </source>
</evidence>
<dbReference type="CDD" id="cd05372">
    <property type="entry name" value="ENR_SDR"/>
    <property type="match status" value="1"/>
</dbReference>
<dbReference type="PIRSF" id="PIRSF000094">
    <property type="entry name" value="Enoyl-ACP_rdct"/>
    <property type="match status" value="1"/>
</dbReference>
<dbReference type="Gene3D" id="1.10.8.400">
    <property type="entry name" value="Enoyl acyl carrier protein reductase"/>
    <property type="match status" value="1"/>
</dbReference>
<feature type="binding site" evidence="11">
    <location>
        <position position="19"/>
    </location>
    <ligand>
        <name>NAD(+)</name>
        <dbReference type="ChEBI" id="CHEBI:57540"/>
    </ligand>
</feature>
<dbReference type="Gene3D" id="3.40.50.720">
    <property type="entry name" value="NAD(P)-binding Rossmann-like Domain"/>
    <property type="match status" value="1"/>
</dbReference>
<sequence>MGKGDNGGVMSGKTAVVMGVANEWSIAWAIAKAMAGAGASLAVTCLDERAKRATDALAAKLPGTRVYQVNVEADEELDAFAATLKSDLGQVDALVHAIAYAPAAELKGRFLETSRDGFRLSHSISVYSLIAAAQRVVPLMTDGGSITTLTYLGSERVFPKYNVMGVAKAALEASVRYLAADLGEQRIRVNAISAGPISTASARGIPGFSTMRESLEDRMPMASAFTADQVGSTAVFLASDGAAAITGETLFVDGGYHVMGM</sequence>
<protein>
    <recommendedName>
        <fullName evidence="8">Enoyl-[acyl-carrier-protein] reductase [NADH]</fullName>
        <ecNumber evidence="8">1.3.1.9</ecNumber>
    </recommendedName>
</protein>
<gene>
    <name evidence="12" type="ORF">AVDCRST_MAG73-4195</name>
</gene>
<dbReference type="PANTHER" id="PTHR43159:SF2">
    <property type="entry name" value="ENOYL-[ACYL-CARRIER-PROTEIN] REDUCTASE [NADH], CHLOROPLASTIC"/>
    <property type="match status" value="1"/>
</dbReference>
<evidence type="ECO:0000256" key="11">
    <source>
        <dbReference type="PIRSR" id="PIRSR000094-3"/>
    </source>
</evidence>
<keyword evidence="5 8" id="KW-0560">Oxidoreductase</keyword>
<dbReference type="InterPro" id="IPR014358">
    <property type="entry name" value="Enoyl-ACP_Rdtase_NADH"/>
</dbReference>
<evidence type="ECO:0000256" key="9">
    <source>
        <dbReference type="PIRSR" id="PIRSR000094-1"/>
    </source>
</evidence>
<evidence type="ECO:0000256" key="5">
    <source>
        <dbReference type="ARBA" id="ARBA00023002"/>
    </source>
</evidence>
<dbReference type="AlphaFoldDB" id="A0A6J4V1Y4"/>
<proteinExistence type="inferred from homology"/>
<feature type="binding site" evidence="11">
    <location>
        <begin position="25"/>
        <end position="26"/>
    </location>
    <ligand>
        <name>NAD(+)</name>
        <dbReference type="ChEBI" id="CHEBI:57540"/>
    </ligand>
</feature>
<keyword evidence="6" id="KW-0443">Lipid metabolism</keyword>
<feature type="binding site" evidence="11">
    <location>
        <begin position="197"/>
        <end position="201"/>
    </location>
    <ligand>
        <name>NAD(+)</name>
        <dbReference type="ChEBI" id="CHEBI:57540"/>
    </ligand>
</feature>
<evidence type="ECO:0000256" key="6">
    <source>
        <dbReference type="ARBA" id="ARBA00023098"/>
    </source>
</evidence>
<name>A0A6J4V1Y4_9BACT</name>
<evidence type="ECO:0000256" key="3">
    <source>
        <dbReference type="ARBA" id="ARBA00022516"/>
    </source>
</evidence>
<accession>A0A6J4V1Y4</accession>
<dbReference type="InterPro" id="IPR036291">
    <property type="entry name" value="NAD(P)-bd_dom_sf"/>
</dbReference>
<dbReference type="PRINTS" id="PR00081">
    <property type="entry name" value="GDHRDH"/>
</dbReference>
<dbReference type="GO" id="GO:0004318">
    <property type="term" value="F:enoyl-[acyl-carrier-protein] reductase (NADH) activity"/>
    <property type="evidence" value="ECO:0007669"/>
    <property type="project" value="UniProtKB-EC"/>
</dbReference>
<dbReference type="Pfam" id="PF13561">
    <property type="entry name" value="adh_short_C2"/>
    <property type="match status" value="1"/>
</dbReference>
<dbReference type="PANTHER" id="PTHR43159">
    <property type="entry name" value="ENOYL-[ACYL-CARRIER-PROTEIN] REDUCTASE"/>
    <property type="match status" value="1"/>
</dbReference>
<feature type="binding site" evidence="11">
    <location>
        <position position="98"/>
    </location>
    <ligand>
        <name>NAD(+)</name>
        <dbReference type="ChEBI" id="CHEBI:57540"/>
    </ligand>
</feature>
<reference evidence="12" key="1">
    <citation type="submission" date="2020-02" db="EMBL/GenBank/DDBJ databases">
        <authorList>
            <person name="Meier V. D."/>
        </authorList>
    </citation>
    <scope>NUCLEOTIDE SEQUENCE</scope>
    <source>
        <strain evidence="12">AVDCRST_MAG73</strain>
    </source>
</reference>
<dbReference type="EC" id="1.3.1.9" evidence="8"/>
<evidence type="ECO:0000256" key="4">
    <source>
        <dbReference type="ARBA" id="ARBA00022832"/>
    </source>
</evidence>
<dbReference type="InterPro" id="IPR002347">
    <property type="entry name" value="SDR_fam"/>
</dbReference>
<evidence type="ECO:0000256" key="2">
    <source>
        <dbReference type="ARBA" id="ARBA00009233"/>
    </source>
</evidence>
<comment type="pathway">
    <text evidence="1">Lipid metabolism; fatty acid biosynthesis.</text>
</comment>
<feature type="binding site" evidence="11">
    <location>
        <position position="168"/>
    </location>
    <ligand>
        <name>NAD(+)</name>
        <dbReference type="ChEBI" id="CHEBI:57540"/>
    </ligand>
</feature>
<keyword evidence="8 11" id="KW-0520">NAD</keyword>
<evidence type="ECO:0000313" key="12">
    <source>
        <dbReference type="EMBL" id="CAA9566173.1"/>
    </source>
</evidence>
<dbReference type="GO" id="GO:0006633">
    <property type="term" value="P:fatty acid biosynthetic process"/>
    <property type="evidence" value="ECO:0007669"/>
    <property type="project" value="UniProtKB-KW"/>
</dbReference>
<dbReference type="SUPFAM" id="SSF51735">
    <property type="entry name" value="NAD(P)-binding Rossmann-fold domains"/>
    <property type="match status" value="1"/>
</dbReference>
<organism evidence="12">
    <name type="scientific">uncultured Thermomicrobiales bacterium</name>
    <dbReference type="NCBI Taxonomy" id="1645740"/>
    <lineage>
        <taxon>Bacteria</taxon>
        <taxon>Pseudomonadati</taxon>
        <taxon>Thermomicrobiota</taxon>
        <taxon>Thermomicrobia</taxon>
        <taxon>Thermomicrobiales</taxon>
        <taxon>environmental samples</taxon>
    </lineage>
</organism>